<keyword evidence="6" id="KW-0566">Pantothenate biosynthesis</keyword>
<reference evidence="13 14" key="1">
    <citation type="journal article" date="2012" name="Science">
        <title>The Paleozoic origin of enzymatic lignin decomposition reconstructed from 31 fungal genomes.</title>
        <authorList>
            <person name="Floudas D."/>
            <person name="Binder M."/>
            <person name="Riley R."/>
            <person name="Barry K."/>
            <person name="Blanchette R.A."/>
            <person name="Henrissat B."/>
            <person name="Martinez A.T."/>
            <person name="Otillar R."/>
            <person name="Spatafora J.W."/>
            <person name="Yadav J.S."/>
            <person name="Aerts A."/>
            <person name="Benoit I."/>
            <person name="Boyd A."/>
            <person name="Carlson A."/>
            <person name="Copeland A."/>
            <person name="Coutinho P.M."/>
            <person name="de Vries R.P."/>
            <person name="Ferreira P."/>
            <person name="Findley K."/>
            <person name="Foster B."/>
            <person name="Gaskell J."/>
            <person name="Glotzer D."/>
            <person name="Gorecki P."/>
            <person name="Heitman J."/>
            <person name="Hesse C."/>
            <person name="Hori C."/>
            <person name="Igarashi K."/>
            <person name="Jurgens J.A."/>
            <person name="Kallen N."/>
            <person name="Kersten P."/>
            <person name="Kohler A."/>
            <person name="Kuees U."/>
            <person name="Kumar T.K.A."/>
            <person name="Kuo A."/>
            <person name="LaButti K."/>
            <person name="Larrondo L.F."/>
            <person name="Lindquist E."/>
            <person name="Ling A."/>
            <person name="Lombard V."/>
            <person name="Lucas S."/>
            <person name="Lundell T."/>
            <person name="Martin R."/>
            <person name="McLaughlin D.J."/>
            <person name="Morgenstern I."/>
            <person name="Morin E."/>
            <person name="Murat C."/>
            <person name="Nagy L.G."/>
            <person name="Nolan M."/>
            <person name="Ohm R.A."/>
            <person name="Patyshakuliyeva A."/>
            <person name="Rokas A."/>
            <person name="Ruiz-Duenas F.J."/>
            <person name="Sabat G."/>
            <person name="Salamov A."/>
            <person name="Samejima M."/>
            <person name="Schmutz J."/>
            <person name="Slot J.C."/>
            <person name="St John F."/>
            <person name="Stenlid J."/>
            <person name="Sun H."/>
            <person name="Sun S."/>
            <person name="Syed K."/>
            <person name="Tsang A."/>
            <person name="Wiebenga A."/>
            <person name="Young D."/>
            <person name="Pisabarro A."/>
            <person name="Eastwood D.C."/>
            <person name="Martin F."/>
            <person name="Cullen D."/>
            <person name="Grigoriev I.V."/>
            <person name="Hibbett D.S."/>
        </authorList>
    </citation>
    <scope>NUCLEOTIDE SEQUENCE [LARGE SCALE GENOMIC DNA]</scope>
    <source>
        <strain evidence="13 14">DJM-731 SS1</strain>
    </source>
</reference>
<evidence type="ECO:0000256" key="4">
    <source>
        <dbReference type="ARBA" id="ARBA00015647"/>
    </source>
</evidence>
<dbReference type="RefSeq" id="XP_040626013.1">
    <property type="nucleotide sequence ID" value="XM_040767574.1"/>
</dbReference>
<evidence type="ECO:0000256" key="5">
    <source>
        <dbReference type="ARBA" id="ARBA00022598"/>
    </source>
</evidence>
<comment type="catalytic activity">
    <reaction evidence="11">
        <text>(R)-pantoate + beta-alanine + ATP = (R)-pantothenate + AMP + diphosphate + H(+)</text>
        <dbReference type="Rhea" id="RHEA:10912"/>
        <dbReference type="ChEBI" id="CHEBI:15378"/>
        <dbReference type="ChEBI" id="CHEBI:15980"/>
        <dbReference type="ChEBI" id="CHEBI:29032"/>
        <dbReference type="ChEBI" id="CHEBI:30616"/>
        <dbReference type="ChEBI" id="CHEBI:33019"/>
        <dbReference type="ChEBI" id="CHEBI:57966"/>
        <dbReference type="ChEBI" id="CHEBI:456215"/>
        <dbReference type="EC" id="6.3.2.1"/>
    </reaction>
</comment>
<evidence type="ECO:0000256" key="1">
    <source>
        <dbReference type="ARBA" id="ARBA00004990"/>
    </source>
</evidence>
<dbReference type="CDD" id="cd00560">
    <property type="entry name" value="PanC"/>
    <property type="match status" value="1"/>
</dbReference>
<dbReference type="InterPro" id="IPR014729">
    <property type="entry name" value="Rossmann-like_a/b/a_fold"/>
</dbReference>
<dbReference type="InterPro" id="IPR042176">
    <property type="entry name" value="Pantoate_ligase_C"/>
</dbReference>
<evidence type="ECO:0000256" key="2">
    <source>
        <dbReference type="ARBA" id="ARBA00009256"/>
    </source>
</evidence>
<evidence type="ECO:0000256" key="6">
    <source>
        <dbReference type="ARBA" id="ARBA00022655"/>
    </source>
</evidence>
<keyword evidence="13" id="KW-0808">Transferase</keyword>
<feature type="region of interest" description="Disordered" evidence="12">
    <location>
        <begin position="313"/>
        <end position="339"/>
    </location>
</feature>
<protein>
    <recommendedName>
        <fullName evidence="4">Pantoate--beta-alanine ligase</fullName>
        <ecNumber evidence="3">6.3.2.1</ecNumber>
    </recommendedName>
    <alternativeName>
        <fullName evidence="10">Pantoate-activating enzyme</fullName>
    </alternativeName>
    <alternativeName>
        <fullName evidence="9">Pantothenate synthetase</fullName>
    </alternativeName>
</protein>
<dbReference type="SUPFAM" id="SSF52374">
    <property type="entry name" value="Nucleotidylyl transferase"/>
    <property type="match status" value="1"/>
</dbReference>
<dbReference type="GeneID" id="63682636"/>
<evidence type="ECO:0000256" key="9">
    <source>
        <dbReference type="ARBA" id="ARBA00029902"/>
    </source>
</evidence>
<keyword evidence="14" id="KW-1185">Reference proteome</keyword>
<evidence type="ECO:0000256" key="3">
    <source>
        <dbReference type="ARBA" id="ARBA00012219"/>
    </source>
</evidence>
<sequence>MPLVLPLARRFPLPVHTTLSSLRAWRSLAHEQRKSVGFVPTMGALHDGHLSLVRRSLQENDLTIVSIFVNPTQFAPHEDLSTYPRTLDSDLQLLSSLFVVPPSQHPQPQPQLQSQPQSQSQPRTVAAVFAPTPEVMYPSGYSSAQGTSTSTGSGTIVDLPSLSQQLEGLSRPHFFRGVSTICTKLFNAVLPHRAYFGQKDIQQALVIRRMCRDLLVQYPEEREVHVVPTARAGDGLALSSRNAYLTPPERALAPHLYQALLAVRDEWTRNPTREVLGVFEGRMQDLGRRAQEEDVSVRLDYVELSWGDTLDPYEGPREGVVPPNLGQGGQGVREREGEQSLEVQGGAPVILSAALWVGKTRLIDNVILGDDRGIVY</sequence>
<dbReference type="GO" id="GO:0016740">
    <property type="term" value="F:transferase activity"/>
    <property type="evidence" value="ECO:0007669"/>
    <property type="project" value="UniProtKB-KW"/>
</dbReference>
<evidence type="ECO:0000256" key="10">
    <source>
        <dbReference type="ARBA" id="ARBA00032806"/>
    </source>
</evidence>
<keyword evidence="7" id="KW-0547">Nucleotide-binding</keyword>
<dbReference type="Proteomes" id="UP000030653">
    <property type="component" value="Unassembled WGS sequence"/>
</dbReference>
<keyword evidence="5" id="KW-0436">Ligase</keyword>
<accession>M5FQF4</accession>
<evidence type="ECO:0000256" key="11">
    <source>
        <dbReference type="ARBA" id="ARBA00048258"/>
    </source>
</evidence>
<dbReference type="HAMAP" id="MF_00158">
    <property type="entry name" value="PanC"/>
    <property type="match status" value="1"/>
</dbReference>
<organism evidence="13 14">
    <name type="scientific">Dacryopinax primogenitus (strain DJM 731)</name>
    <name type="common">Brown rot fungus</name>
    <dbReference type="NCBI Taxonomy" id="1858805"/>
    <lineage>
        <taxon>Eukaryota</taxon>
        <taxon>Fungi</taxon>
        <taxon>Dikarya</taxon>
        <taxon>Basidiomycota</taxon>
        <taxon>Agaricomycotina</taxon>
        <taxon>Dacrymycetes</taxon>
        <taxon>Dacrymycetales</taxon>
        <taxon>Dacrymycetaceae</taxon>
        <taxon>Dacryopinax</taxon>
    </lineage>
</organism>
<dbReference type="AlphaFoldDB" id="M5FQF4"/>
<dbReference type="HOGENOM" id="CLU_047148_1_0_1"/>
<dbReference type="OMA" id="CNHKLEP"/>
<evidence type="ECO:0000256" key="8">
    <source>
        <dbReference type="ARBA" id="ARBA00022840"/>
    </source>
</evidence>
<name>M5FQF4_DACPD</name>
<dbReference type="PANTHER" id="PTHR21299:SF1">
    <property type="entry name" value="PANTOATE--BETA-ALANINE LIGASE"/>
    <property type="match status" value="1"/>
</dbReference>
<dbReference type="STRING" id="1858805.M5FQF4"/>
<comment type="similarity">
    <text evidence="2">Belongs to the pantothenate synthetase family.</text>
</comment>
<dbReference type="InterPro" id="IPR004821">
    <property type="entry name" value="Cyt_trans-like"/>
</dbReference>
<dbReference type="PANTHER" id="PTHR21299">
    <property type="entry name" value="CYTIDYLATE KINASE/PANTOATE-BETA-ALANINE LIGASE"/>
    <property type="match status" value="1"/>
</dbReference>
<dbReference type="Gene3D" id="3.30.1300.10">
    <property type="entry name" value="Pantoate-beta-alanine ligase, C-terminal domain"/>
    <property type="match status" value="1"/>
</dbReference>
<comment type="pathway">
    <text evidence="1">Cofactor biosynthesis; (R)-pantothenate biosynthesis; (R)-pantothenate from (R)-pantoate and beta-alanine: step 1/1.</text>
</comment>
<dbReference type="GO" id="GO:0004592">
    <property type="term" value="F:pantoate-beta-alanine ligase activity"/>
    <property type="evidence" value="ECO:0007669"/>
    <property type="project" value="UniProtKB-EC"/>
</dbReference>
<keyword evidence="8" id="KW-0067">ATP-binding</keyword>
<dbReference type="EC" id="6.3.2.1" evidence="3"/>
<dbReference type="OrthoDB" id="2020436at2759"/>
<dbReference type="UniPathway" id="UPA00028">
    <property type="reaction ID" value="UER00005"/>
</dbReference>
<evidence type="ECO:0000313" key="14">
    <source>
        <dbReference type="Proteomes" id="UP000030653"/>
    </source>
</evidence>
<dbReference type="InterPro" id="IPR003721">
    <property type="entry name" value="Pantoate_ligase"/>
</dbReference>
<dbReference type="GO" id="GO:0005524">
    <property type="term" value="F:ATP binding"/>
    <property type="evidence" value="ECO:0007669"/>
    <property type="project" value="UniProtKB-KW"/>
</dbReference>
<dbReference type="Gene3D" id="3.40.50.620">
    <property type="entry name" value="HUPs"/>
    <property type="match status" value="1"/>
</dbReference>
<proteinExistence type="inferred from homology"/>
<evidence type="ECO:0000256" key="7">
    <source>
        <dbReference type="ARBA" id="ARBA00022741"/>
    </source>
</evidence>
<feature type="compositionally biased region" description="Low complexity" evidence="12">
    <location>
        <begin position="110"/>
        <end position="122"/>
    </location>
</feature>
<dbReference type="GO" id="GO:0015940">
    <property type="term" value="P:pantothenate biosynthetic process"/>
    <property type="evidence" value="ECO:0007669"/>
    <property type="project" value="UniProtKB-UniPathway"/>
</dbReference>
<dbReference type="Pfam" id="PF02569">
    <property type="entry name" value="Pantoate_ligase"/>
    <property type="match status" value="1"/>
</dbReference>
<evidence type="ECO:0000256" key="12">
    <source>
        <dbReference type="SAM" id="MobiDB-lite"/>
    </source>
</evidence>
<evidence type="ECO:0000313" key="13">
    <source>
        <dbReference type="EMBL" id="EJT99115.1"/>
    </source>
</evidence>
<feature type="region of interest" description="Disordered" evidence="12">
    <location>
        <begin position="102"/>
        <end position="123"/>
    </location>
</feature>
<gene>
    <name evidence="13" type="ORF">DACRYDRAFT_101654</name>
</gene>
<dbReference type="EMBL" id="JH795871">
    <property type="protein sequence ID" value="EJT99115.1"/>
    <property type="molecule type" value="Genomic_DNA"/>
</dbReference>
<dbReference type="NCBIfam" id="TIGR00125">
    <property type="entry name" value="cyt_tran_rel"/>
    <property type="match status" value="1"/>
</dbReference>